<evidence type="ECO:0000256" key="2">
    <source>
        <dbReference type="ARBA" id="ARBA00022759"/>
    </source>
</evidence>
<dbReference type="CDD" id="cd22431">
    <property type="entry name" value="KH-I_RNaseY"/>
    <property type="match status" value="1"/>
</dbReference>
<evidence type="ECO:0000259" key="8">
    <source>
        <dbReference type="PROSITE" id="PS51831"/>
    </source>
</evidence>
<dbReference type="NCBIfam" id="TIGR03319">
    <property type="entry name" value="RNase_Y"/>
    <property type="match status" value="1"/>
</dbReference>
<comment type="similarity">
    <text evidence="5">Belongs to the RNase Y family.</text>
</comment>
<reference evidence="9 10" key="1">
    <citation type="submission" date="2017-12" db="EMBL/GenBank/DDBJ databases">
        <title>Complete genome sequence of Spiroplasma monobiae MQ-1 (ATCC 33825).</title>
        <authorList>
            <person name="Tsai Y.-M."/>
            <person name="Lo W.-S."/>
            <person name="Wu P.-S."/>
            <person name="Cho S.-T."/>
            <person name="Kuo C.-H."/>
        </authorList>
    </citation>
    <scope>NUCLEOTIDE SEQUENCE [LARGE SCALE GENOMIC DNA]</scope>
    <source>
        <strain evidence="9 10">MQ-1</strain>
    </source>
</reference>
<dbReference type="EMBL" id="CP025543">
    <property type="protein sequence ID" value="AUM62502.1"/>
    <property type="molecule type" value="Genomic_DNA"/>
</dbReference>
<dbReference type="RefSeq" id="WP_101780558.1">
    <property type="nucleotide sequence ID" value="NZ_CP025543.1"/>
</dbReference>
<proteinExistence type="inferred from homology"/>
<comment type="subcellular location">
    <subcellularLocation>
        <location evidence="5">Cell membrane</location>
        <topology evidence="5">Single-pass membrane protein</topology>
    </subcellularLocation>
</comment>
<accession>A0A2K9LTV4</accession>
<keyword evidence="5" id="KW-0812">Transmembrane</keyword>
<sequence length="510" mass="58259">MLVTKSEETIYIAILAVLVLIVLLSIAAIIYLIKSRQRKYILQKANDEAKEIKMNILAQAKQEAASIKLNAENDAKYISEEVSLEQKNLKIKKEKFYKELDLLGEKEEVLINEKLRLKELKIELELERKNIQSILESKANLTEKEIKEELFNIVETKYLNELSNRVKEFENNLNKKAQERASKILIDAMQSCHIDITNEKNTTFFELENDSWKGRIIGKEGRNIKTFQSYGGVDIVIDETPNRIAISSFNPIRREIAYLTLQELMKSARIHPATIEEQLILQEEKLEKHCYEIGLETLSNLNIDDLPQEIVTLIGKLKYRHSYGQNALQHSAEVGIISGKIAQEMGLDQKTALKAGLLHDIGKAVDFEKEGSHVTLGVKILKKYGIDNIIINAVEAHHNEVEKETYYAEIVAIADAMSAARPGARNNDIEDYFARMQEIEDVCLKQEGVLKAYVLKSGREIRVMVNPGIIDDYSMAKLSYALKEKIEQVNKTPGDVYITIIREKRETIRI</sequence>
<dbReference type="PANTHER" id="PTHR35795">
    <property type="entry name" value="SLR1885 PROTEIN"/>
    <property type="match status" value="1"/>
</dbReference>
<dbReference type="InterPro" id="IPR006675">
    <property type="entry name" value="HDIG_dom"/>
</dbReference>
<dbReference type="InterPro" id="IPR003607">
    <property type="entry name" value="HD/PDEase_dom"/>
</dbReference>
<evidence type="ECO:0000256" key="3">
    <source>
        <dbReference type="ARBA" id="ARBA00022801"/>
    </source>
</evidence>
<evidence type="ECO:0000256" key="4">
    <source>
        <dbReference type="ARBA" id="ARBA00022884"/>
    </source>
</evidence>
<keyword evidence="2 5" id="KW-0255">Endonuclease</keyword>
<dbReference type="EC" id="3.1.-.-" evidence="5 6"/>
<evidence type="ECO:0000313" key="10">
    <source>
        <dbReference type="Proteomes" id="UP000234790"/>
    </source>
</evidence>
<dbReference type="InterPro" id="IPR022711">
    <property type="entry name" value="RNase_Y_N"/>
</dbReference>
<keyword evidence="5" id="KW-1003">Cell membrane</keyword>
<feature type="domain" description="HD" evidence="8">
    <location>
        <begin position="327"/>
        <end position="420"/>
    </location>
</feature>
<keyword evidence="5" id="KW-1133">Transmembrane helix</keyword>
<dbReference type="GO" id="GO:0004521">
    <property type="term" value="F:RNA endonuclease activity"/>
    <property type="evidence" value="ECO:0007669"/>
    <property type="project" value="UniProtKB-UniRule"/>
</dbReference>
<dbReference type="InterPro" id="IPR006674">
    <property type="entry name" value="HD_domain"/>
</dbReference>
<dbReference type="SUPFAM" id="SSF54791">
    <property type="entry name" value="Eukaryotic type KH-domain (KH-domain type I)"/>
    <property type="match status" value="1"/>
</dbReference>
<dbReference type="InterPro" id="IPR004088">
    <property type="entry name" value="KH_dom_type_1"/>
</dbReference>
<evidence type="ECO:0000256" key="1">
    <source>
        <dbReference type="ARBA" id="ARBA00022722"/>
    </source>
</evidence>
<protein>
    <recommendedName>
        <fullName evidence="5 6">Ribonuclease Y</fullName>
        <shortName evidence="5">RNase Y</shortName>
        <ecNumber evidence="5 6">3.1.-.-</ecNumber>
    </recommendedName>
</protein>
<dbReference type="PANTHER" id="PTHR35795:SF1">
    <property type="entry name" value="BIS(5'-NUCLEOSYL)-TETRAPHOSPHATASE, SYMMETRICAL"/>
    <property type="match status" value="1"/>
</dbReference>
<keyword evidence="10" id="KW-1185">Reference proteome</keyword>
<dbReference type="HAMAP" id="MF_00335">
    <property type="entry name" value="RNase_Y"/>
    <property type="match status" value="1"/>
</dbReference>
<dbReference type="AlphaFoldDB" id="A0A2K9LTV4"/>
<dbReference type="OrthoDB" id="9803205at2"/>
<feature type="coiled-coil region" evidence="7">
    <location>
        <begin position="103"/>
        <end position="179"/>
    </location>
</feature>
<evidence type="ECO:0000256" key="6">
    <source>
        <dbReference type="NCBIfam" id="TIGR03319"/>
    </source>
</evidence>
<dbReference type="GO" id="GO:0003723">
    <property type="term" value="F:RNA binding"/>
    <property type="evidence" value="ECO:0007669"/>
    <property type="project" value="UniProtKB-UniRule"/>
</dbReference>
<gene>
    <name evidence="5 9" type="primary">rny</name>
    <name evidence="9" type="ORF">SMONO_v1c02510</name>
</gene>
<evidence type="ECO:0000256" key="5">
    <source>
        <dbReference type="HAMAP-Rule" id="MF_00335"/>
    </source>
</evidence>
<comment type="function">
    <text evidence="5">Endoribonuclease that initiates mRNA decay.</text>
</comment>
<keyword evidence="4 5" id="KW-0694">RNA-binding</keyword>
<dbReference type="Pfam" id="PF00013">
    <property type="entry name" value="KH_1"/>
    <property type="match status" value="1"/>
</dbReference>
<keyword evidence="1 5" id="KW-0540">Nuclease</keyword>
<evidence type="ECO:0000313" key="9">
    <source>
        <dbReference type="EMBL" id="AUM62502.1"/>
    </source>
</evidence>
<dbReference type="InterPro" id="IPR051094">
    <property type="entry name" value="Diverse_Catalytic_Enzymes"/>
</dbReference>
<dbReference type="KEGG" id="smoo:SMONO_v1c02510"/>
<dbReference type="Pfam" id="PF01966">
    <property type="entry name" value="HD"/>
    <property type="match status" value="1"/>
</dbReference>
<name>A0A2K9LTV4_SPISQ</name>
<dbReference type="InterPro" id="IPR036612">
    <property type="entry name" value="KH_dom_type_1_sf"/>
</dbReference>
<dbReference type="SMART" id="SM00471">
    <property type="entry name" value="HDc"/>
    <property type="match status" value="1"/>
</dbReference>
<dbReference type="CDD" id="cd00077">
    <property type="entry name" value="HDc"/>
    <property type="match status" value="1"/>
</dbReference>
<dbReference type="Proteomes" id="UP000234790">
    <property type="component" value="Chromosome"/>
</dbReference>
<dbReference type="Pfam" id="PF12072">
    <property type="entry name" value="RNase_Y_N"/>
    <property type="match status" value="1"/>
</dbReference>
<dbReference type="Gene3D" id="1.10.3210.10">
    <property type="entry name" value="Hypothetical protein af1432"/>
    <property type="match status" value="1"/>
</dbReference>
<dbReference type="InterPro" id="IPR017705">
    <property type="entry name" value="Ribonuclease_Y"/>
</dbReference>
<keyword evidence="7" id="KW-0175">Coiled coil</keyword>
<keyword evidence="3 5" id="KW-0378">Hydrolase</keyword>
<dbReference type="GO" id="GO:0006402">
    <property type="term" value="P:mRNA catabolic process"/>
    <property type="evidence" value="ECO:0007669"/>
    <property type="project" value="UniProtKB-UniRule"/>
</dbReference>
<keyword evidence="5" id="KW-0472">Membrane</keyword>
<dbReference type="SUPFAM" id="SSF109604">
    <property type="entry name" value="HD-domain/PDEase-like"/>
    <property type="match status" value="1"/>
</dbReference>
<evidence type="ECO:0000256" key="7">
    <source>
        <dbReference type="SAM" id="Coils"/>
    </source>
</evidence>
<dbReference type="GO" id="GO:0016787">
    <property type="term" value="F:hydrolase activity"/>
    <property type="evidence" value="ECO:0007669"/>
    <property type="project" value="UniProtKB-KW"/>
</dbReference>
<dbReference type="NCBIfam" id="TIGR00277">
    <property type="entry name" value="HDIG"/>
    <property type="match status" value="1"/>
</dbReference>
<feature type="transmembrane region" description="Helical" evidence="5">
    <location>
        <begin position="12"/>
        <end position="33"/>
    </location>
</feature>
<dbReference type="GO" id="GO:0005886">
    <property type="term" value="C:plasma membrane"/>
    <property type="evidence" value="ECO:0007669"/>
    <property type="project" value="UniProtKB-SubCell"/>
</dbReference>
<organism evidence="9 10">
    <name type="scientific">Spiroplasma monobiae MQ-1</name>
    <dbReference type="NCBI Taxonomy" id="1336748"/>
    <lineage>
        <taxon>Bacteria</taxon>
        <taxon>Bacillati</taxon>
        <taxon>Mycoplasmatota</taxon>
        <taxon>Mollicutes</taxon>
        <taxon>Entomoplasmatales</taxon>
        <taxon>Spiroplasmataceae</taxon>
        <taxon>Spiroplasma</taxon>
    </lineage>
</organism>
<dbReference type="PROSITE" id="PS51831">
    <property type="entry name" value="HD"/>
    <property type="match status" value="1"/>
</dbReference>